<dbReference type="RefSeq" id="WP_281844431.1">
    <property type="nucleotide sequence ID" value="NZ_BSCH01000003.1"/>
</dbReference>
<evidence type="ECO:0000313" key="1">
    <source>
        <dbReference type="EMBL" id="GLG89141.1"/>
    </source>
</evidence>
<reference evidence="1" key="1">
    <citation type="submission" date="2022-11" db="EMBL/GenBank/DDBJ databases">
        <title>Draft genome sequence of Sellimonas catena strain 18CBH55.</title>
        <authorList>
            <person name="Atsushi H."/>
            <person name="Moriya O."/>
            <person name="Mitsuo S."/>
        </authorList>
    </citation>
    <scope>NUCLEOTIDE SEQUENCE</scope>
    <source>
        <strain evidence="1">18CBH55</strain>
    </source>
</reference>
<sequence>MSWVDKAHKKYQVEKLVKEVLRNPEYRKMQQQEDLKCFSCMALISVDFMMRKHNYGKKRIKEYVDFLEKCMGYVMEDEEYFKLLNEEIERDTGINVLDQLGIQVK</sequence>
<reference evidence="1" key="2">
    <citation type="submission" date="2022-11" db="EMBL/GenBank/DDBJ databases">
        <title>Draft genome sequence of Sellimonas catena strain 18CBH55.</title>
        <authorList>
            <person name="Hisatomi A."/>
            <person name="Ohkuma M."/>
            <person name="Sakamoto M."/>
        </authorList>
    </citation>
    <scope>NUCLEOTIDE SEQUENCE</scope>
    <source>
        <strain evidence="1">18CBH55</strain>
    </source>
</reference>
<name>A0A9W6CBN4_9FIRM</name>
<dbReference type="EMBL" id="BSCH01000003">
    <property type="protein sequence ID" value="GLG89141.1"/>
    <property type="molecule type" value="Genomic_DNA"/>
</dbReference>
<proteinExistence type="predicted"/>
<comment type="caution">
    <text evidence="1">The sequence shown here is derived from an EMBL/GenBank/DDBJ whole genome shotgun (WGS) entry which is preliminary data.</text>
</comment>
<protein>
    <recommendedName>
        <fullName evidence="3">Phage protein</fullName>
    </recommendedName>
</protein>
<evidence type="ECO:0008006" key="3">
    <source>
        <dbReference type="Google" id="ProtNLM"/>
    </source>
</evidence>
<dbReference type="Proteomes" id="UP001145094">
    <property type="component" value="Unassembled WGS sequence"/>
</dbReference>
<organism evidence="1 2">
    <name type="scientific">Sellimonas catena</name>
    <dbReference type="NCBI Taxonomy" id="2994035"/>
    <lineage>
        <taxon>Bacteria</taxon>
        <taxon>Bacillati</taxon>
        <taxon>Bacillota</taxon>
        <taxon>Clostridia</taxon>
        <taxon>Lachnospirales</taxon>
        <taxon>Lachnospiraceae</taxon>
        <taxon>Sellimonas</taxon>
    </lineage>
</organism>
<evidence type="ECO:0000313" key="2">
    <source>
        <dbReference type="Proteomes" id="UP001145094"/>
    </source>
</evidence>
<accession>A0A9W6CBN4</accession>
<dbReference type="AlphaFoldDB" id="A0A9W6CBN4"/>
<reference evidence="1" key="3">
    <citation type="journal article" date="2023" name="Int. J. Syst. Evol. Microbiol.">
        <title>Sellimonas catena sp. nov., isolated from human faeces.</title>
        <authorList>
            <person name="Hisatomi A."/>
            <person name="Ohkuma M."/>
            <person name="Sakamoto M."/>
        </authorList>
    </citation>
    <scope>NUCLEOTIDE SEQUENCE</scope>
    <source>
        <strain evidence="1">18CBH55</strain>
    </source>
</reference>
<gene>
    <name evidence="1" type="ORF">Selli2_05680</name>
</gene>